<reference evidence="2" key="1">
    <citation type="submission" date="2023-02" db="EMBL/GenBank/DDBJ databases">
        <title>Actinomadura rubrobrunea NBRC 14622.</title>
        <authorList>
            <person name="Ichikawa N."/>
            <person name="Sato H."/>
            <person name="Tonouchi N."/>
        </authorList>
    </citation>
    <scope>NUCLEOTIDE SEQUENCE</scope>
    <source>
        <strain evidence="2">NBRC 14622</strain>
    </source>
</reference>
<gene>
    <name evidence="2" type="ORF">Arub01_58530</name>
</gene>
<feature type="domain" description="WCX" evidence="1">
    <location>
        <begin position="2"/>
        <end position="59"/>
    </location>
</feature>
<keyword evidence="3" id="KW-1185">Reference proteome</keyword>
<accession>A0A9W6V0A0</accession>
<dbReference type="Pfam" id="PF25583">
    <property type="entry name" value="WCX"/>
    <property type="match status" value="1"/>
</dbReference>
<dbReference type="EMBL" id="BSRZ01000028">
    <property type="protein sequence ID" value="GLW67610.1"/>
    <property type="molecule type" value="Genomic_DNA"/>
</dbReference>
<protein>
    <recommendedName>
        <fullName evidence="1">WCX domain-containing protein</fullName>
    </recommendedName>
</protein>
<dbReference type="AlphaFoldDB" id="A0A9W6V0A0"/>
<dbReference type="InterPro" id="IPR057727">
    <property type="entry name" value="WCX_dom"/>
</dbReference>
<evidence type="ECO:0000259" key="1">
    <source>
        <dbReference type="Pfam" id="PF25583"/>
    </source>
</evidence>
<dbReference type="Proteomes" id="UP001165124">
    <property type="component" value="Unassembled WGS sequence"/>
</dbReference>
<evidence type="ECO:0000313" key="3">
    <source>
        <dbReference type="Proteomes" id="UP001165124"/>
    </source>
</evidence>
<comment type="caution">
    <text evidence="2">The sequence shown here is derived from an EMBL/GenBank/DDBJ whole genome shotgun (WGS) entry which is preliminary data.</text>
</comment>
<name>A0A9W6V0A0_9ACTN</name>
<proteinExistence type="predicted"/>
<dbReference type="RefSeq" id="WP_067916802.1">
    <property type="nucleotide sequence ID" value="NZ_BSRZ01000028.1"/>
</dbReference>
<evidence type="ECO:0000313" key="2">
    <source>
        <dbReference type="EMBL" id="GLW67610.1"/>
    </source>
</evidence>
<organism evidence="2 3">
    <name type="scientific">Actinomadura rubrobrunea</name>
    <dbReference type="NCBI Taxonomy" id="115335"/>
    <lineage>
        <taxon>Bacteria</taxon>
        <taxon>Bacillati</taxon>
        <taxon>Actinomycetota</taxon>
        <taxon>Actinomycetes</taxon>
        <taxon>Streptosporangiales</taxon>
        <taxon>Thermomonosporaceae</taxon>
        <taxon>Actinomadura</taxon>
    </lineage>
</organism>
<sequence>MRERIGRWSTVEEVDAERCRVRMTTESLDWPAMALGVVGADFRVLEPPELRDQIREWGSRFIRSCEGDRTAGR</sequence>